<evidence type="ECO:0000256" key="1">
    <source>
        <dbReference type="SAM" id="MobiDB-lite"/>
    </source>
</evidence>
<sequence length="105" mass="11606">MADGNNTAQIAAELTLMVLEQAFEAKEVKIEPKIQGLQALAENTAEVYKILFKAVAECLEEEANPGEVTPAEEEQTDLEDESGHGDEEQYQEEKGYGDDTEKVEE</sequence>
<dbReference type="KEGG" id="dru:Desru_0637"/>
<dbReference type="EMBL" id="CP002780">
    <property type="protein sequence ID" value="AEG58922.1"/>
    <property type="molecule type" value="Genomic_DNA"/>
</dbReference>
<feature type="compositionally biased region" description="Basic and acidic residues" evidence="1">
    <location>
        <begin position="81"/>
        <end position="105"/>
    </location>
</feature>
<organism evidence="2 3">
    <name type="scientific">Desulforamulus ruminis (strain ATCC 23193 / DSM 2154 / NCIMB 8452 / DL)</name>
    <name type="common">Desulfotomaculum ruminis</name>
    <dbReference type="NCBI Taxonomy" id="696281"/>
    <lineage>
        <taxon>Bacteria</taxon>
        <taxon>Bacillati</taxon>
        <taxon>Bacillota</taxon>
        <taxon>Clostridia</taxon>
        <taxon>Eubacteriales</taxon>
        <taxon>Peptococcaceae</taxon>
        <taxon>Desulforamulus</taxon>
    </lineage>
</organism>
<feature type="compositionally biased region" description="Acidic residues" evidence="1">
    <location>
        <begin position="61"/>
        <end position="80"/>
    </location>
</feature>
<protein>
    <submittedName>
        <fullName evidence="2">Uncharacterized protein</fullName>
    </submittedName>
</protein>
<feature type="region of interest" description="Disordered" evidence="1">
    <location>
        <begin position="61"/>
        <end position="105"/>
    </location>
</feature>
<evidence type="ECO:0000313" key="3">
    <source>
        <dbReference type="Proteomes" id="UP000009234"/>
    </source>
</evidence>
<dbReference type="RefSeq" id="WP_013840696.1">
    <property type="nucleotide sequence ID" value="NC_015589.1"/>
</dbReference>
<reference evidence="3" key="1">
    <citation type="submission" date="2011-05" db="EMBL/GenBank/DDBJ databases">
        <title>Complete sequence of Desulfotomaculum ruminis DSM 2154.</title>
        <authorList>
            <person name="Lucas S."/>
            <person name="Copeland A."/>
            <person name="Lapidus A."/>
            <person name="Cheng J.-F."/>
            <person name="Goodwin L."/>
            <person name="Pitluck S."/>
            <person name="Lu M."/>
            <person name="Detter J.C."/>
            <person name="Han C."/>
            <person name="Tapia R."/>
            <person name="Land M."/>
            <person name="Hauser L."/>
            <person name="Kyrpides N."/>
            <person name="Ivanova N."/>
            <person name="Mikhailova N."/>
            <person name="Pagani I."/>
            <person name="Stams A.J.M."/>
            <person name="Plugge C.M."/>
            <person name="Muyzer G."/>
            <person name="Kuever J."/>
            <person name="Parshina S.N."/>
            <person name="Ivanova A.E."/>
            <person name="Nazina T.N."/>
            <person name="Brambilla E."/>
            <person name="Spring S."/>
            <person name="Klenk H.-P."/>
            <person name="Woyke T."/>
        </authorList>
    </citation>
    <scope>NUCLEOTIDE SEQUENCE [LARGE SCALE GENOMIC DNA]</scope>
    <source>
        <strain evidence="3">ATCC 23193 / DSM 2154 / NCIB 8452 / DL</strain>
    </source>
</reference>
<reference evidence="2 3" key="2">
    <citation type="journal article" date="2012" name="Stand. Genomic Sci.">
        <title>Complete genome sequence of the sulfate-reducing firmicute Desulfotomaculum ruminis type strain (DL(T)).</title>
        <authorList>
            <person name="Spring S."/>
            <person name="Visser M."/>
            <person name="Lu M."/>
            <person name="Copeland A."/>
            <person name="Lapidus A."/>
            <person name="Lucas S."/>
            <person name="Cheng J.F."/>
            <person name="Han C."/>
            <person name="Tapia R."/>
            <person name="Goodwin L.A."/>
            <person name="Pitluck S."/>
            <person name="Ivanova N."/>
            <person name="Land M."/>
            <person name="Hauser L."/>
            <person name="Larimer F."/>
            <person name="Rohde M."/>
            <person name="Goker M."/>
            <person name="Detter J.C."/>
            <person name="Kyrpides N.C."/>
            <person name="Woyke T."/>
            <person name="Schaap P.J."/>
            <person name="Plugge C.M."/>
            <person name="Muyzer G."/>
            <person name="Kuever J."/>
            <person name="Pereira I.A."/>
            <person name="Parshina S.N."/>
            <person name="Bernier-Latmani R."/>
            <person name="Stams A.J."/>
            <person name="Klenk H.P."/>
        </authorList>
    </citation>
    <scope>NUCLEOTIDE SEQUENCE [LARGE SCALE GENOMIC DNA]</scope>
    <source>
        <strain evidence="3">ATCC 23193 / DSM 2154 / NCIB 8452 / DL</strain>
    </source>
</reference>
<evidence type="ECO:0000313" key="2">
    <source>
        <dbReference type="EMBL" id="AEG58922.1"/>
    </source>
</evidence>
<dbReference type="Proteomes" id="UP000009234">
    <property type="component" value="Chromosome"/>
</dbReference>
<name>F6DTA5_DESRL</name>
<gene>
    <name evidence="2" type="ordered locus">Desru_0637</name>
</gene>
<dbReference type="AlphaFoldDB" id="F6DTA5"/>
<proteinExistence type="predicted"/>
<keyword evidence="3" id="KW-1185">Reference proteome</keyword>
<accession>F6DTA5</accession>
<dbReference type="HOGENOM" id="CLU_2232254_0_0_9"/>